<evidence type="ECO:0000256" key="4">
    <source>
        <dbReference type="ARBA" id="ARBA00022769"/>
    </source>
</evidence>
<evidence type="ECO:0000313" key="8">
    <source>
        <dbReference type="Proteomes" id="UP000075374"/>
    </source>
</evidence>
<evidence type="ECO:0000256" key="3">
    <source>
        <dbReference type="ARBA" id="ARBA00022763"/>
    </source>
</evidence>
<dbReference type="Pfam" id="PF03851">
    <property type="entry name" value="UvdE"/>
    <property type="match status" value="1"/>
</dbReference>
<evidence type="ECO:0000256" key="1">
    <source>
        <dbReference type="ARBA" id="ARBA00022722"/>
    </source>
</evidence>
<comment type="caution">
    <text evidence="7">The sequence shown here is derived from an EMBL/GenBank/DDBJ whole genome shotgun (WGS) entry which is preliminary data.</text>
</comment>
<dbReference type="EMBL" id="LTBB01000006">
    <property type="protein sequence ID" value="KYH29024.1"/>
    <property type="molecule type" value="Genomic_DNA"/>
</dbReference>
<dbReference type="PANTHER" id="PTHR31290:SF5">
    <property type="entry name" value="UV-DAMAGE ENDONUCLEASE"/>
    <property type="match status" value="1"/>
</dbReference>
<dbReference type="GO" id="GO:0016787">
    <property type="term" value="F:hydrolase activity"/>
    <property type="evidence" value="ECO:0007669"/>
    <property type="project" value="UniProtKB-KW"/>
</dbReference>
<evidence type="ECO:0000256" key="6">
    <source>
        <dbReference type="ARBA" id="ARBA00023204"/>
    </source>
</evidence>
<dbReference type="NCBIfam" id="TIGR00629">
    <property type="entry name" value="uvde"/>
    <property type="match status" value="1"/>
</dbReference>
<keyword evidence="6" id="KW-0234">DNA repair</keyword>
<protein>
    <submittedName>
        <fullName evidence="7">UV DNA damage endonuclease</fullName>
        <ecNumber evidence="7">3.-.-.-</ecNumber>
    </submittedName>
</protein>
<dbReference type="Proteomes" id="UP000075374">
    <property type="component" value="Unassembled WGS sequence"/>
</dbReference>
<dbReference type="GO" id="GO:0009411">
    <property type="term" value="P:response to UV"/>
    <property type="evidence" value="ECO:0007669"/>
    <property type="project" value="InterPro"/>
</dbReference>
<dbReference type="Gene3D" id="3.20.20.150">
    <property type="entry name" value="Divalent-metal-dependent TIM barrel enzymes"/>
    <property type="match status" value="1"/>
</dbReference>
<evidence type="ECO:0000256" key="5">
    <source>
        <dbReference type="ARBA" id="ARBA00022801"/>
    </source>
</evidence>
<dbReference type="GO" id="GO:0004519">
    <property type="term" value="F:endonuclease activity"/>
    <property type="evidence" value="ECO:0007669"/>
    <property type="project" value="UniProtKB-KW"/>
</dbReference>
<dbReference type="InterPro" id="IPR004601">
    <property type="entry name" value="UvdE"/>
</dbReference>
<dbReference type="GO" id="GO:0006289">
    <property type="term" value="P:nucleotide-excision repair"/>
    <property type="evidence" value="ECO:0007669"/>
    <property type="project" value="InterPro"/>
</dbReference>
<keyword evidence="4" id="KW-0228">DNA excision</keyword>
<dbReference type="InterPro" id="IPR036237">
    <property type="entry name" value="Xyl_isomerase-like_sf"/>
</dbReference>
<evidence type="ECO:0000256" key="2">
    <source>
        <dbReference type="ARBA" id="ARBA00022759"/>
    </source>
</evidence>
<reference evidence="7 8" key="1">
    <citation type="submission" date="2016-02" db="EMBL/GenBank/DDBJ databases">
        <title>Genome sequence of Clostridium colicanis DSM 13634.</title>
        <authorList>
            <person name="Poehlein A."/>
            <person name="Daniel R."/>
        </authorList>
    </citation>
    <scope>NUCLEOTIDE SEQUENCE [LARGE SCALE GENOMIC DNA]</scope>
    <source>
        <strain evidence="7 8">DSM 13634</strain>
    </source>
</reference>
<keyword evidence="5 7" id="KW-0378">Hydrolase</keyword>
<dbReference type="STRING" id="1121305.CLCOL_14640"/>
<gene>
    <name evidence="7" type="primary">uvsE</name>
    <name evidence="7" type="ORF">CLCOL_14640</name>
</gene>
<organism evidence="7 8">
    <name type="scientific">Clostridium colicanis DSM 13634</name>
    <dbReference type="NCBI Taxonomy" id="1121305"/>
    <lineage>
        <taxon>Bacteria</taxon>
        <taxon>Bacillati</taxon>
        <taxon>Bacillota</taxon>
        <taxon>Clostridia</taxon>
        <taxon>Eubacteriales</taxon>
        <taxon>Clostridiaceae</taxon>
        <taxon>Clostridium</taxon>
    </lineage>
</organism>
<keyword evidence="3" id="KW-0227">DNA damage</keyword>
<proteinExistence type="predicted"/>
<dbReference type="PATRIC" id="fig|1121305.3.peg.1470"/>
<dbReference type="AlphaFoldDB" id="A0A151AN14"/>
<dbReference type="PANTHER" id="PTHR31290">
    <property type="entry name" value="UV-DAMAGE ENDONUCLEASE"/>
    <property type="match status" value="1"/>
</dbReference>
<accession>A0A151AN14</accession>
<evidence type="ECO:0000313" key="7">
    <source>
        <dbReference type="EMBL" id="KYH29024.1"/>
    </source>
</evidence>
<keyword evidence="2 7" id="KW-0255">Endonuclease</keyword>
<name>A0A151AN14_9CLOT</name>
<keyword evidence="1" id="KW-0540">Nuclease</keyword>
<sequence>MRIRLGYVAISLKLPKVTSSSTVTFKTYSKFISDEEKLNKLKRVTLSNLDDLYKILQYNVENQIHFYRITSALVPLATHPEVKDWNYRSIFKKDFERIGKFIIQHNIRIDTHPDQFNVINSKREDVVEATKRNLFFHVNLFKDMGYNLGKMVLHIGSAEGGKDKAIDRFITNFRAYPKDITEKLILENDDKTFTAKDVLHICKTVSAPMVLDIHHHLCNNDEDSLEDMIEEIFNTWNEEKLPPKIHVSSPKSGEKDRRHADYIEVEDFIRFIEMCKPLKRDIDVMIEAKQKDLALYKLVQDIKRIKSEWKFIDNTTFEV</sequence>
<dbReference type="RefSeq" id="WP_061858311.1">
    <property type="nucleotide sequence ID" value="NZ_LTBB01000006.1"/>
</dbReference>
<dbReference type="EC" id="3.-.-.-" evidence="7"/>
<keyword evidence="8" id="KW-1185">Reference proteome</keyword>
<dbReference type="SUPFAM" id="SSF51658">
    <property type="entry name" value="Xylose isomerase-like"/>
    <property type="match status" value="1"/>
</dbReference>